<dbReference type="GO" id="GO:0016301">
    <property type="term" value="F:kinase activity"/>
    <property type="evidence" value="ECO:0007669"/>
    <property type="project" value="UniProtKB-KW"/>
</dbReference>
<comment type="similarity">
    <text evidence="1">Belongs to the carbohydrate kinase PfkB family.</text>
</comment>
<evidence type="ECO:0000256" key="2">
    <source>
        <dbReference type="ARBA" id="ARBA00022679"/>
    </source>
</evidence>
<dbReference type="CDD" id="cd01166">
    <property type="entry name" value="KdgK"/>
    <property type="match status" value="1"/>
</dbReference>
<keyword evidence="6" id="KW-1185">Reference proteome</keyword>
<dbReference type="PANTHER" id="PTHR43085:SF57">
    <property type="entry name" value="CARBOHYDRATE KINASE PFKB DOMAIN-CONTAINING PROTEIN"/>
    <property type="match status" value="1"/>
</dbReference>
<evidence type="ECO:0000256" key="3">
    <source>
        <dbReference type="ARBA" id="ARBA00022777"/>
    </source>
</evidence>
<organism evidence="5 6">
    <name type="scientific">Paenibacillus tianjinensis</name>
    <dbReference type="NCBI Taxonomy" id="2810347"/>
    <lineage>
        <taxon>Bacteria</taxon>
        <taxon>Bacillati</taxon>
        <taxon>Bacillota</taxon>
        <taxon>Bacilli</taxon>
        <taxon>Bacillales</taxon>
        <taxon>Paenibacillaceae</taxon>
        <taxon>Paenibacillus</taxon>
    </lineage>
</organism>
<dbReference type="SUPFAM" id="SSF53613">
    <property type="entry name" value="Ribokinase-like"/>
    <property type="match status" value="1"/>
</dbReference>
<dbReference type="InterPro" id="IPR050306">
    <property type="entry name" value="PfkB_Carbo_kinase"/>
</dbReference>
<evidence type="ECO:0000313" key="6">
    <source>
        <dbReference type="Proteomes" id="UP000663452"/>
    </source>
</evidence>
<proteinExistence type="inferred from homology"/>
<keyword evidence="2" id="KW-0808">Transferase</keyword>
<dbReference type="InterPro" id="IPR029056">
    <property type="entry name" value="Ribokinase-like"/>
</dbReference>
<dbReference type="Gene3D" id="3.40.1190.30">
    <property type="match status" value="1"/>
</dbReference>
<accession>A0ABX7LD43</accession>
<dbReference type="InterPro" id="IPR002139">
    <property type="entry name" value="Ribo/fructo_kinase"/>
</dbReference>
<dbReference type="PRINTS" id="PR00990">
    <property type="entry name" value="RIBOKINASE"/>
</dbReference>
<keyword evidence="3 5" id="KW-0418">Kinase</keyword>
<gene>
    <name evidence="5" type="ORF">JRJ22_01110</name>
</gene>
<evidence type="ECO:0000313" key="5">
    <source>
        <dbReference type="EMBL" id="QSF45303.1"/>
    </source>
</evidence>
<name>A0ABX7LD43_9BACL</name>
<dbReference type="RefSeq" id="WP_206102766.1">
    <property type="nucleotide sequence ID" value="NZ_CP070969.1"/>
</dbReference>
<feature type="domain" description="Carbohydrate kinase PfkB" evidence="4">
    <location>
        <begin position="16"/>
        <end position="308"/>
    </location>
</feature>
<dbReference type="PANTHER" id="PTHR43085">
    <property type="entry name" value="HEXOKINASE FAMILY MEMBER"/>
    <property type="match status" value="1"/>
</dbReference>
<dbReference type="Gene3D" id="3.40.1620.20">
    <property type="match status" value="1"/>
</dbReference>
<dbReference type="Proteomes" id="UP000663452">
    <property type="component" value="Chromosome"/>
</dbReference>
<dbReference type="Pfam" id="PF00294">
    <property type="entry name" value="PfkB"/>
    <property type="match status" value="1"/>
</dbReference>
<dbReference type="Gene3D" id="6.10.140.490">
    <property type="match status" value="1"/>
</dbReference>
<dbReference type="InterPro" id="IPR011611">
    <property type="entry name" value="PfkB_dom"/>
</dbReference>
<sequence>MFYYENRLAFKERGSDILTVGEMLVDMISEEYDDTFESGAYQKFFGGSPSNIAMNVKQLGIRPLVAAAVGRDGFGTFLINQLKKAGIETDLLQQADASTSMVVVTKSRSTPIPIFYRGADQELTFSPSLRAALQCTKIVHFSCWPISIPTARSTIERVIGEARDNGVLIGFDPNYHPLIWQRGEDGIAIVKSFVGQVDIIKPSEDDAERLFGKDSPENQIEKFLELGAKLVIMTLGADGALVSNGSETLRFDTLATEVKDTTGAGDAFWSGFYTALIRGYTIRQSLHLGFAVSAYKLRFTGAVAPLQTLEEIGRLYDIQEARK</sequence>
<dbReference type="EMBL" id="CP070969">
    <property type="protein sequence ID" value="QSF45303.1"/>
    <property type="molecule type" value="Genomic_DNA"/>
</dbReference>
<dbReference type="InterPro" id="IPR002173">
    <property type="entry name" value="Carboh/pur_kinase_PfkB_CS"/>
</dbReference>
<dbReference type="PROSITE" id="PS00583">
    <property type="entry name" value="PFKB_KINASES_1"/>
    <property type="match status" value="1"/>
</dbReference>
<protein>
    <submittedName>
        <fullName evidence="5">Sugar kinase</fullName>
    </submittedName>
</protein>
<evidence type="ECO:0000256" key="1">
    <source>
        <dbReference type="ARBA" id="ARBA00010688"/>
    </source>
</evidence>
<evidence type="ECO:0000259" key="4">
    <source>
        <dbReference type="Pfam" id="PF00294"/>
    </source>
</evidence>
<reference evidence="5 6" key="1">
    <citation type="submission" date="2021-02" db="EMBL/GenBank/DDBJ databases">
        <title>Paenibacillus tianjinensis sp. nov.</title>
        <authorList>
            <person name="Liu H."/>
        </authorList>
    </citation>
    <scope>NUCLEOTIDE SEQUENCE [LARGE SCALE GENOMIC DNA]</scope>
    <source>
        <strain evidence="5 6">TB2019</strain>
    </source>
</reference>